<evidence type="ECO:0000259" key="3">
    <source>
        <dbReference type="Pfam" id="PF02517"/>
    </source>
</evidence>
<keyword evidence="2" id="KW-0812">Transmembrane</keyword>
<protein>
    <recommendedName>
        <fullName evidence="3">CAAX prenyl protease 2/Lysostaphin resistance protein A-like domain-containing protein</fullName>
    </recommendedName>
</protein>
<dbReference type="KEGG" id="sgv:B1H19_06455"/>
<gene>
    <name evidence="4" type="ORF">B1H19_06455</name>
</gene>
<dbReference type="Proteomes" id="UP000192726">
    <property type="component" value="Chromosome"/>
</dbReference>
<accession>A0A1V0TLR4</accession>
<feature type="transmembrane region" description="Helical" evidence="2">
    <location>
        <begin position="106"/>
        <end position="130"/>
    </location>
</feature>
<evidence type="ECO:0000256" key="2">
    <source>
        <dbReference type="SAM" id="Phobius"/>
    </source>
</evidence>
<feature type="transmembrane region" description="Helical" evidence="2">
    <location>
        <begin position="142"/>
        <end position="160"/>
    </location>
</feature>
<organism evidence="4 5">
    <name type="scientific">Streptomyces gilvosporeus</name>
    <dbReference type="NCBI Taxonomy" id="553510"/>
    <lineage>
        <taxon>Bacteria</taxon>
        <taxon>Bacillati</taxon>
        <taxon>Actinomycetota</taxon>
        <taxon>Actinomycetes</taxon>
        <taxon>Kitasatosporales</taxon>
        <taxon>Streptomycetaceae</taxon>
        <taxon>Streptomyces</taxon>
    </lineage>
</organism>
<evidence type="ECO:0000256" key="1">
    <source>
        <dbReference type="SAM" id="MobiDB-lite"/>
    </source>
</evidence>
<sequence length="326" mass="34010">MTAISRADDARRRHPDLDPDPDPARPRLHRTWARALLGGAVMAGALGAGNAGGAALSRAFGVGGYGGHLVSALLVSLLAVPTVLWLRSARPPHRRTPQLGPPVRALYGFCRGVAVTGSSAALVFGAGTAAGWVRWSSLDLASLGWFLLTNALVAMLLEAVPEELTLRGHTWGALRERLGGVGAALGTTAVFLVTPGASTVVQAGVGRLLGVPTPPMGLVPQGQDRFFYPVLLTVFGLTLVAARTSPGPAPLWASIGTHLTFLSVNRVAFDGVRRHAGWSARMAPEHAALLGLGYLAVTAAVFLCLRWWKRPALGEKRNAGTGRGTG</sequence>
<dbReference type="AlphaFoldDB" id="A0A1V0TLR4"/>
<proteinExistence type="predicted"/>
<dbReference type="STRING" id="553510.B1H19_06455"/>
<keyword evidence="5" id="KW-1185">Reference proteome</keyword>
<feature type="domain" description="CAAX prenyl protease 2/Lysostaphin resistance protein A-like" evidence="3">
    <location>
        <begin position="146"/>
        <end position="261"/>
    </location>
</feature>
<feature type="compositionally biased region" description="Basic and acidic residues" evidence="1">
    <location>
        <begin position="1"/>
        <end position="25"/>
    </location>
</feature>
<dbReference type="RefSeq" id="WP_083103654.1">
    <property type="nucleotide sequence ID" value="NZ_CP020569.1"/>
</dbReference>
<feature type="transmembrane region" description="Helical" evidence="2">
    <location>
        <begin position="68"/>
        <end position="86"/>
    </location>
</feature>
<feature type="transmembrane region" description="Helical" evidence="2">
    <location>
        <begin position="288"/>
        <end position="308"/>
    </location>
</feature>
<dbReference type="GO" id="GO:0080120">
    <property type="term" value="P:CAAX-box protein maturation"/>
    <property type="evidence" value="ECO:0007669"/>
    <property type="project" value="UniProtKB-ARBA"/>
</dbReference>
<reference evidence="4 5" key="1">
    <citation type="submission" date="2017-04" db="EMBL/GenBank/DDBJ databases">
        <title>Complete Genome Sequence of Streptomyces gilvosporeus F607, a Capable Producer of Natamycin.</title>
        <authorList>
            <person name="Zong G."/>
            <person name="Zhong C."/>
            <person name="Fu J."/>
            <person name="Qin R."/>
            <person name="Cao G."/>
        </authorList>
    </citation>
    <scope>NUCLEOTIDE SEQUENCE [LARGE SCALE GENOMIC DNA]</scope>
    <source>
        <strain evidence="4 5">F607</strain>
    </source>
</reference>
<feature type="region of interest" description="Disordered" evidence="1">
    <location>
        <begin position="1"/>
        <end position="26"/>
    </location>
</feature>
<dbReference type="OrthoDB" id="3698126at2"/>
<dbReference type="EMBL" id="CP020569">
    <property type="protein sequence ID" value="ARF53867.1"/>
    <property type="molecule type" value="Genomic_DNA"/>
</dbReference>
<evidence type="ECO:0000313" key="4">
    <source>
        <dbReference type="EMBL" id="ARF53867.1"/>
    </source>
</evidence>
<dbReference type="GO" id="GO:0004175">
    <property type="term" value="F:endopeptidase activity"/>
    <property type="evidence" value="ECO:0007669"/>
    <property type="project" value="UniProtKB-ARBA"/>
</dbReference>
<name>A0A1V0TLR4_9ACTN</name>
<evidence type="ECO:0000313" key="5">
    <source>
        <dbReference type="Proteomes" id="UP000192726"/>
    </source>
</evidence>
<dbReference type="Pfam" id="PF02517">
    <property type="entry name" value="Rce1-like"/>
    <property type="match status" value="1"/>
</dbReference>
<feature type="transmembrane region" description="Helical" evidence="2">
    <location>
        <begin position="181"/>
        <end position="205"/>
    </location>
</feature>
<keyword evidence="2" id="KW-0472">Membrane</keyword>
<dbReference type="InterPro" id="IPR003675">
    <property type="entry name" value="Rce1/LyrA-like_dom"/>
</dbReference>
<feature type="transmembrane region" description="Helical" evidence="2">
    <location>
        <begin position="35"/>
        <end position="56"/>
    </location>
</feature>
<keyword evidence="2" id="KW-1133">Transmembrane helix</keyword>